<sequence length="549" mass="63039">MLNSVTFSPLYSPSRVERFSAALDSYFYLGGKQTKVIDKSSELGIRLVTQHETRAISTVEKILKIFSWIFIPITITAWLLRLALHLYLHIAYPCIYLDAALPEALQKDIFITCQKISHTLNTKTILTTEADAYQELSNEGITLLKPQEEFLNVLPERFYLDSRESYTFYFLGRRDKIDTHSLDLYNLIQLGRNFIAGYGLTNKNVKKSIAICLKDRFGITAKITSLPKQNQALYQGLKAEFRFDNYPNYVCTLKDNTISMRRVVNSYAEELEVSAIATFVKNVLEARYLEKRDSSHISWPKYVGCDMGARVVILDDEEEHKEIITSTPEGDTTTNLRYFSSKSFVECYHNMKKRNLVPYILGKNAVFKHHQNRYQLIMNEVGSSLPVEDVDKSTKHVMSAFLRQVPSAFLKDVLREATAQEVTVALPSLDIKKIARSLDLDQVIIPKSHILIHKPLLRGLSSKEIKLELAIEFIQQFLSPAHSSREEVFIPYRQEYSPNSPSSMTIWGCLSNTINNNLINSILMQLVEMHVIERFTEVYRGVFVRVSRL</sequence>
<comment type="caution">
    <text evidence="1">The sequence shown here is derived from an EMBL/GenBank/DDBJ whole genome shotgun (WGS) entry which is preliminary data.</text>
</comment>
<dbReference type="InterPro" id="IPR006974">
    <property type="entry name" value="DUF648"/>
</dbReference>
<gene>
    <name evidence="1" type="ORF">CP99DC5_1012</name>
</gene>
<evidence type="ECO:0000313" key="2">
    <source>
        <dbReference type="Proteomes" id="UP000014627"/>
    </source>
</evidence>
<evidence type="ECO:0000313" key="1">
    <source>
        <dbReference type="EMBL" id="EPJ27501.1"/>
    </source>
</evidence>
<protein>
    <submittedName>
        <fullName evidence="1">Uncharacterized protein</fullName>
    </submittedName>
</protein>
<organism evidence="1 2">
    <name type="scientific">Chlamydia psittaci 99DC5</name>
    <dbReference type="NCBI Taxonomy" id="1112251"/>
    <lineage>
        <taxon>Bacteria</taxon>
        <taxon>Pseudomonadati</taxon>
        <taxon>Chlamydiota</taxon>
        <taxon>Chlamydiia</taxon>
        <taxon>Chlamydiales</taxon>
        <taxon>Chlamydiaceae</taxon>
        <taxon>Chlamydia/Chlamydophila group</taxon>
        <taxon>Chlamydia</taxon>
    </lineage>
</organism>
<keyword evidence="2" id="KW-1185">Reference proteome</keyword>
<reference evidence="1 2" key="1">
    <citation type="submission" date="2013-04" db="EMBL/GenBank/DDBJ databases">
        <title>Genome sequence of Chlamydia psittaci 99DC5.</title>
        <authorList>
            <person name="Huot-Creasy H."/>
            <person name="McCracken C.L."/>
            <person name="Humphries M."/>
            <person name="Sachse K."/>
            <person name="Laroucau K."/>
            <person name="Bavoil P."/>
            <person name="Myers G.S."/>
        </authorList>
    </citation>
    <scope>NUCLEOTIDE SEQUENCE [LARGE SCALE GENOMIC DNA]</scope>
    <source>
        <strain evidence="1 2">99DC5</strain>
    </source>
</reference>
<accession>A0ABP2X2F0</accession>
<dbReference type="Proteomes" id="UP000014627">
    <property type="component" value="Unassembled WGS sequence"/>
</dbReference>
<dbReference type="RefSeq" id="WP_016981855.1">
    <property type="nucleotide sequence ID" value="NZ_KE356190.1"/>
</dbReference>
<proteinExistence type="predicted"/>
<dbReference type="Pfam" id="PF04890">
    <property type="entry name" value="DUF648"/>
    <property type="match status" value="1"/>
</dbReference>
<dbReference type="EMBL" id="ATLC01000054">
    <property type="protein sequence ID" value="EPJ27501.1"/>
    <property type="molecule type" value="Genomic_DNA"/>
</dbReference>
<name>A0ABP2X2F0_CHLPS</name>